<feature type="region of interest" description="Disordered" evidence="1">
    <location>
        <begin position="89"/>
        <end position="113"/>
    </location>
</feature>
<gene>
    <name evidence="2" type="ORF">GSONMT00034322001</name>
</gene>
<sequence>MKHEAHNNMEKICSIIGSPHIHMNTLLKKRGLIFSCLEMATVTAPGEYAKQGSKSRGYRHKEVIQHQREALSEMRARIRALEQTWPLKRFTQQGAPKKQAGSETSKLSTPRSAVSAWPLHGALGEETLERTARLDLSDALDLSERTVSGRMLSGVECGWL</sequence>
<organism evidence="2 3">
    <name type="scientific">Oncorhynchus mykiss</name>
    <name type="common">Rainbow trout</name>
    <name type="synonym">Salmo gairdneri</name>
    <dbReference type="NCBI Taxonomy" id="8022"/>
    <lineage>
        <taxon>Eukaryota</taxon>
        <taxon>Metazoa</taxon>
        <taxon>Chordata</taxon>
        <taxon>Craniata</taxon>
        <taxon>Vertebrata</taxon>
        <taxon>Euteleostomi</taxon>
        <taxon>Actinopterygii</taxon>
        <taxon>Neopterygii</taxon>
        <taxon>Teleostei</taxon>
        <taxon>Protacanthopterygii</taxon>
        <taxon>Salmoniformes</taxon>
        <taxon>Salmonidae</taxon>
        <taxon>Salmoninae</taxon>
        <taxon>Oncorhynchus</taxon>
    </lineage>
</organism>
<feature type="compositionally biased region" description="Polar residues" evidence="1">
    <location>
        <begin position="101"/>
        <end position="112"/>
    </location>
</feature>
<dbReference type="PaxDb" id="8022-A0A060WSK4"/>
<dbReference type="AlphaFoldDB" id="A0A060WSK4"/>
<accession>A0A060WSK4</accession>
<dbReference type="Proteomes" id="UP000193380">
    <property type="component" value="Unassembled WGS sequence"/>
</dbReference>
<name>A0A060WSK4_ONCMY</name>
<dbReference type="EMBL" id="FR904589">
    <property type="protein sequence ID" value="CDQ67585.1"/>
    <property type="molecule type" value="Genomic_DNA"/>
</dbReference>
<protein>
    <submittedName>
        <fullName evidence="2">Uncharacterized protein</fullName>
    </submittedName>
</protein>
<reference evidence="2" key="1">
    <citation type="journal article" date="2014" name="Nat. Commun.">
        <title>The rainbow trout genome provides novel insights into evolution after whole-genome duplication in vertebrates.</title>
        <authorList>
            <person name="Berthelot C."/>
            <person name="Brunet F."/>
            <person name="Chalopin D."/>
            <person name="Juanchich A."/>
            <person name="Bernard M."/>
            <person name="Noel B."/>
            <person name="Bento P."/>
            <person name="Da Silva C."/>
            <person name="Labadie K."/>
            <person name="Alberti A."/>
            <person name="Aury J.M."/>
            <person name="Louis A."/>
            <person name="Dehais P."/>
            <person name="Bardou P."/>
            <person name="Montfort J."/>
            <person name="Klopp C."/>
            <person name="Cabau C."/>
            <person name="Gaspin C."/>
            <person name="Thorgaard G.H."/>
            <person name="Boussaha M."/>
            <person name="Quillet E."/>
            <person name="Guyomard R."/>
            <person name="Galiana D."/>
            <person name="Bobe J."/>
            <person name="Volff J.N."/>
            <person name="Genet C."/>
            <person name="Wincker P."/>
            <person name="Jaillon O."/>
            <person name="Roest Crollius H."/>
            <person name="Guiguen Y."/>
        </authorList>
    </citation>
    <scope>NUCLEOTIDE SEQUENCE [LARGE SCALE GENOMIC DNA]</scope>
</reference>
<evidence type="ECO:0000313" key="3">
    <source>
        <dbReference type="Proteomes" id="UP000193380"/>
    </source>
</evidence>
<proteinExistence type="predicted"/>
<evidence type="ECO:0000313" key="2">
    <source>
        <dbReference type="EMBL" id="CDQ67585.1"/>
    </source>
</evidence>
<evidence type="ECO:0000256" key="1">
    <source>
        <dbReference type="SAM" id="MobiDB-lite"/>
    </source>
</evidence>
<reference evidence="2" key="2">
    <citation type="submission" date="2014-03" db="EMBL/GenBank/DDBJ databases">
        <authorList>
            <person name="Genoscope - CEA"/>
        </authorList>
    </citation>
    <scope>NUCLEOTIDE SEQUENCE</scope>
</reference>
<dbReference type="STRING" id="8022.A0A060WSK4"/>